<protein>
    <submittedName>
        <fullName evidence="1">Uncharacterized protein</fullName>
    </submittedName>
</protein>
<gene>
    <name evidence="1" type="ORF">K435DRAFT_798661</name>
</gene>
<name>A0A4S8LYI6_DENBC</name>
<proteinExistence type="predicted"/>
<dbReference type="Proteomes" id="UP000297245">
    <property type="component" value="Unassembled WGS sequence"/>
</dbReference>
<keyword evidence="2" id="KW-1185">Reference proteome</keyword>
<accession>A0A4S8LYI6</accession>
<sequence>MWFYCPQSRYRNGELVCIRAWLLVTVYSVIKVRGVWKVNGGSVEGVKTVKEAFGGKQFSFWFWSGSGINGRSVVRVFLVGIRLEGNVADGIIVQKWNQGNDRHQKWKKQRQASEMEEAVTDIRNGRDNDRYQKWKIKVRYHHRKSTRVKETDGM</sequence>
<evidence type="ECO:0000313" key="1">
    <source>
        <dbReference type="EMBL" id="THU94757.1"/>
    </source>
</evidence>
<reference evidence="1 2" key="1">
    <citation type="journal article" date="2019" name="Nat. Ecol. Evol.">
        <title>Megaphylogeny resolves global patterns of mushroom evolution.</title>
        <authorList>
            <person name="Varga T."/>
            <person name="Krizsan K."/>
            <person name="Foldi C."/>
            <person name="Dima B."/>
            <person name="Sanchez-Garcia M."/>
            <person name="Sanchez-Ramirez S."/>
            <person name="Szollosi G.J."/>
            <person name="Szarkandi J.G."/>
            <person name="Papp V."/>
            <person name="Albert L."/>
            <person name="Andreopoulos W."/>
            <person name="Angelini C."/>
            <person name="Antonin V."/>
            <person name="Barry K.W."/>
            <person name="Bougher N.L."/>
            <person name="Buchanan P."/>
            <person name="Buyck B."/>
            <person name="Bense V."/>
            <person name="Catcheside P."/>
            <person name="Chovatia M."/>
            <person name="Cooper J."/>
            <person name="Damon W."/>
            <person name="Desjardin D."/>
            <person name="Finy P."/>
            <person name="Geml J."/>
            <person name="Haridas S."/>
            <person name="Hughes K."/>
            <person name="Justo A."/>
            <person name="Karasinski D."/>
            <person name="Kautmanova I."/>
            <person name="Kiss B."/>
            <person name="Kocsube S."/>
            <person name="Kotiranta H."/>
            <person name="LaButti K.M."/>
            <person name="Lechner B.E."/>
            <person name="Liimatainen K."/>
            <person name="Lipzen A."/>
            <person name="Lukacs Z."/>
            <person name="Mihaltcheva S."/>
            <person name="Morgado L.N."/>
            <person name="Niskanen T."/>
            <person name="Noordeloos M.E."/>
            <person name="Ohm R.A."/>
            <person name="Ortiz-Santana B."/>
            <person name="Ovrebo C."/>
            <person name="Racz N."/>
            <person name="Riley R."/>
            <person name="Savchenko A."/>
            <person name="Shiryaev A."/>
            <person name="Soop K."/>
            <person name="Spirin V."/>
            <person name="Szebenyi C."/>
            <person name="Tomsovsky M."/>
            <person name="Tulloss R.E."/>
            <person name="Uehling J."/>
            <person name="Grigoriev I.V."/>
            <person name="Vagvolgyi C."/>
            <person name="Papp T."/>
            <person name="Martin F.M."/>
            <person name="Miettinen O."/>
            <person name="Hibbett D.S."/>
            <person name="Nagy L.G."/>
        </authorList>
    </citation>
    <scope>NUCLEOTIDE SEQUENCE [LARGE SCALE GENOMIC DNA]</scope>
    <source>
        <strain evidence="1 2">CBS 962.96</strain>
    </source>
</reference>
<organism evidence="1 2">
    <name type="scientific">Dendrothele bispora (strain CBS 962.96)</name>
    <dbReference type="NCBI Taxonomy" id="1314807"/>
    <lineage>
        <taxon>Eukaryota</taxon>
        <taxon>Fungi</taxon>
        <taxon>Dikarya</taxon>
        <taxon>Basidiomycota</taxon>
        <taxon>Agaricomycotina</taxon>
        <taxon>Agaricomycetes</taxon>
        <taxon>Agaricomycetidae</taxon>
        <taxon>Agaricales</taxon>
        <taxon>Agaricales incertae sedis</taxon>
        <taxon>Dendrothele</taxon>
    </lineage>
</organism>
<dbReference type="EMBL" id="ML179216">
    <property type="protein sequence ID" value="THU94757.1"/>
    <property type="molecule type" value="Genomic_DNA"/>
</dbReference>
<evidence type="ECO:0000313" key="2">
    <source>
        <dbReference type="Proteomes" id="UP000297245"/>
    </source>
</evidence>
<dbReference type="AlphaFoldDB" id="A0A4S8LYI6"/>